<dbReference type="Proteomes" id="UP000800094">
    <property type="component" value="Unassembled WGS sequence"/>
</dbReference>
<gene>
    <name evidence="1" type="ORF">BU26DRAFT_520983</name>
</gene>
<keyword evidence="2" id="KW-1185">Reference proteome</keyword>
<evidence type="ECO:0000313" key="1">
    <source>
        <dbReference type="EMBL" id="KAF2246523.1"/>
    </source>
</evidence>
<protein>
    <submittedName>
        <fullName evidence="1">Uncharacterized protein</fullName>
    </submittedName>
</protein>
<dbReference type="AlphaFoldDB" id="A0A6A6IAK5"/>
<dbReference type="GeneID" id="54582750"/>
<proteinExistence type="predicted"/>
<sequence>MYSYVPWMQPADLDDMHLPETDSIFACRCRPATFIFPSDSAHWMPLYWDHAEISSSTAIRRQQLGTHRKSTRQIANSDALILPVRQPSARFLSPLHIRAYQLIHPPTSVDTCNMDLDSHQPGSRSPASNSFVRAFFPCILQRCSFPRFPPDYP</sequence>
<dbReference type="EMBL" id="ML987198">
    <property type="protein sequence ID" value="KAF2246523.1"/>
    <property type="molecule type" value="Genomic_DNA"/>
</dbReference>
<reference evidence="1" key="1">
    <citation type="journal article" date="2020" name="Stud. Mycol.">
        <title>101 Dothideomycetes genomes: a test case for predicting lifestyles and emergence of pathogens.</title>
        <authorList>
            <person name="Haridas S."/>
            <person name="Albert R."/>
            <person name="Binder M."/>
            <person name="Bloem J."/>
            <person name="Labutti K."/>
            <person name="Salamov A."/>
            <person name="Andreopoulos B."/>
            <person name="Baker S."/>
            <person name="Barry K."/>
            <person name="Bills G."/>
            <person name="Bluhm B."/>
            <person name="Cannon C."/>
            <person name="Castanera R."/>
            <person name="Culley D."/>
            <person name="Daum C."/>
            <person name="Ezra D."/>
            <person name="Gonzalez J."/>
            <person name="Henrissat B."/>
            <person name="Kuo A."/>
            <person name="Liang C."/>
            <person name="Lipzen A."/>
            <person name="Lutzoni F."/>
            <person name="Magnuson J."/>
            <person name="Mondo S."/>
            <person name="Nolan M."/>
            <person name="Ohm R."/>
            <person name="Pangilinan J."/>
            <person name="Park H.-J."/>
            <person name="Ramirez L."/>
            <person name="Alfaro M."/>
            <person name="Sun H."/>
            <person name="Tritt A."/>
            <person name="Yoshinaga Y."/>
            <person name="Zwiers L.-H."/>
            <person name="Turgeon B."/>
            <person name="Goodwin S."/>
            <person name="Spatafora J."/>
            <person name="Crous P."/>
            <person name="Grigoriev I."/>
        </authorList>
    </citation>
    <scope>NUCLEOTIDE SEQUENCE</scope>
    <source>
        <strain evidence="1">CBS 122368</strain>
    </source>
</reference>
<dbReference type="RefSeq" id="XP_033681527.1">
    <property type="nucleotide sequence ID" value="XM_033829420.1"/>
</dbReference>
<evidence type="ECO:0000313" key="2">
    <source>
        <dbReference type="Proteomes" id="UP000800094"/>
    </source>
</evidence>
<name>A0A6A6IAK5_9PLEO</name>
<organism evidence="1 2">
    <name type="scientific">Trematosphaeria pertusa</name>
    <dbReference type="NCBI Taxonomy" id="390896"/>
    <lineage>
        <taxon>Eukaryota</taxon>
        <taxon>Fungi</taxon>
        <taxon>Dikarya</taxon>
        <taxon>Ascomycota</taxon>
        <taxon>Pezizomycotina</taxon>
        <taxon>Dothideomycetes</taxon>
        <taxon>Pleosporomycetidae</taxon>
        <taxon>Pleosporales</taxon>
        <taxon>Massarineae</taxon>
        <taxon>Trematosphaeriaceae</taxon>
        <taxon>Trematosphaeria</taxon>
    </lineage>
</organism>
<accession>A0A6A6IAK5</accession>